<gene>
    <name evidence="1" type="ORF">F1188_11180</name>
</gene>
<evidence type="ECO:0000313" key="2">
    <source>
        <dbReference type="Proteomes" id="UP000324065"/>
    </source>
</evidence>
<dbReference type="Proteomes" id="UP000324065">
    <property type="component" value="Unassembled WGS sequence"/>
</dbReference>
<reference evidence="1 2" key="1">
    <citation type="submission" date="2019-09" db="EMBL/GenBank/DDBJ databases">
        <title>Genome sequence of Roseospira marina, one of the more divergent members of the non-sulfur purple photosynthetic bacterial family, the Rhodospirillaceae.</title>
        <authorList>
            <person name="Meyer T."/>
            <person name="Kyndt J."/>
        </authorList>
    </citation>
    <scope>NUCLEOTIDE SEQUENCE [LARGE SCALE GENOMIC DNA]</scope>
    <source>
        <strain evidence="1 2">DSM 15113</strain>
    </source>
</reference>
<dbReference type="AlphaFoldDB" id="A0A5M6IB52"/>
<name>A0A5M6IB52_9PROT</name>
<protein>
    <submittedName>
        <fullName evidence="1">Uncharacterized protein</fullName>
    </submittedName>
</protein>
<dbReference type="RefSeq" id="WP_150062504.1">
    <property type="nucleotide sequence ID" value="NZ_JACHII010000021.1"/>
</dbReference>
<organism evidence="1 2">
    <name type="scientific">Roseospira marina</name>
    <dbReference type="NCBI Taxonomy" id="140057"/>
    <lineage>
        <taxon>Bacteria</taxon>
        <taxon>Pseudomonadati</taxon>
        <taxon>Pseudomonadota</taxon>
        <taxon>Alphaproteobacteria</taxon>
        <taxon>Rhodospirillales</taxon>
        <taxon>Rhodospirillaceae</taxon>
        <taxon>Roseospira</taxon>
    </lineage>
</organism>
<proteinExistence type="predicted"/>
<accession>A0A5M6IB52</accession>
<keyword evidence="2" id="KW-1185">Reference proteome</keyword>
<sequence length="82" mass="8730">MTAVLAILHDAGAFDAVRAELEQRATRPCTDCLRPGVLRARAENLRVHGDALDRERAADALISLATLIEAGALDLRRPNGGA</sequence>
<dbReference type="EMBL" id="VWPJ01000009">
    <property type="protein sequence ID" value="KAA5605453.1"/>
    <property type="molecule type" value="Genomic_DNA"/>
</dbReference>
<comment type="caution">
    <text evidence="1">The sequence shown here is derived from an EMBL/GenBank/DDBJ whole genome shotgun (WGS) entry which is preliminary data.</text>
</comment>
<evidence type="ECO:0000313" key="1">
    <source>
        <dbReference type="EMBL" id="KAA5605453.1"/>
    </source>
</evidence>